<protein>
    <submittedName>
        <fullName evidence="1">Uncharacterized protein</fullName>
    </submittedName>
</protein>
<comment type="caution">
    <text evidence="1">The sequence shown here is derived from an EMBL/GenBank/DDBJ whole genome shotgun (WGS) entry which is preliminary data.</text>
</comment>
<dbReference type="AlphaFoldDB" id="A0A8K0TB86"/>
<accession>A0A8K0TB86</accession>
<evidence type="ECO:0000313" key="1">
    <source>
        <dbReference type="EMBL" id="KAH7349319.1"/>
    </source>
</evidence>
<dbReference type="EMBL" id="JAGPXD010000006">
    <property type="protein sequence ID" value="KAH7349319.1"/>
    <property type="molecule type" value="Genomic_DNA"/>
</dbReference>
<dbReference type="Proteomes" id="UP000813385">
    <property type="component" value="Unassembled WGS sequence"/>
</dbReference>
<name>A0A8K0TB86_9PEZI</name>
<keyword evidence="2" id="KW-1185">Reference proteome</keyword>
<proteinExistence type="predicted"/>
<sequence>MKLQVISTEKLTSHEALEEFEITPKAPILLVMVDQGHMSMFTRPRMFYTQLRDHYVRLCYMFKAVYLFPGQFNERDIICEGIFNIAMDITHFIAVNYPNDGLFYFVTRRALSIVDEVRDRTVDVISTNLFSPISPPSFSPPPVQESLFRRLLRRATERERDRPITVLRGEIAWLNQEVADAERNDYTRFAVVLSFPTLGPAESARYLPHEVEEITLCELHEQPMYNSRKVMFWNFEHQGDGCTSHAYCNGTVGMVTFGTAFPPRMPAPCSIAHDCDGFVLDV</sequence>
<evidence type="ECO:0000313" key="2">
    <source>
        <dbReference type="Proteomes" id="UP000813385"/>
    </source>
</evidence>
<gene>
    <name evidence="1" type="ORF">B0T11DRAFT_358158</name>
</gene>
<reference evidence="1" key="1">
    <citation type="journal article" date="2021" name="Nat. Commun.">
        <title>Genetic determinants of endophytism in the Arabidopsis root mycobiome.</title>
        <authorList>
            <person name="Mesny F."/>
            <person name="Miyauchi S."/>
            <person name="Thiergart T."/>
            <person name="Pickel B."/>
            <person name="Atanasova L."/>
            <person name="Karlsson M."/>
            <person name="Huettel B."/>
            <person name="Barry K.W."/>
            <person name="Haridas S."/>
            <person name="Chen C."/>
            <person name="Bauer D."/>
            <person name="Andreopoulos W."/>
            <person name="Pangilinan J."/>
            <person name="LaButti K."/>
            <person name="Riley R."/>
            <person name="Lipzen A."/>
            <person name="Clum A."/>
            <person name="Drula E."/>
            <person name="Henrissat B."/>
            <person name="Kohler A."/>
            <person name="Grigoriev I.V."/>
            <person name="Martin F.M."/>
            <person name="Hacquard S."/>
        </authorList>
    </citation>
    <scope>NUCLEOTIDE SEQUENCE</scope>
    <source>
        <strain evidence="1">MPI-CAGE-AT-0016</strain>
    </source>
</reference>
<organism evidence="1 2">
    <name type="scientific">Plectosphaerella cucumerina</name>
    <dbReference type="NCBI Taxonomy" id="40658"/>
    <lineage>
        <taxon>Eukaryota</taxon>
        <taxon>Fungi</taxon>
        <taxon>Dikarya</taxon>
        <taxon>Ascomycota</taxon>
        <taxon>Pezizomycotina</taxon>
        <taxon>Sordariomycetes</taxon>
        <taxon>Hypocreomycetidae</taxon>
        <taxon>Glomerellales</taxon>
        <taxon>Plectosphaerellaceae</taxon>
        <taxon>Plectosphaerella</taxon>
    </lineage>
</organism>